<reference evidence="4 5" key="1">
    <citation type="submission" date="2015-07" db="EMBL/GenBank/DDBJ databases">
        <title>Genome sequence of Ornatilinea apprima DSM 23815.</title>
        <authorList>
            <person name="Hemp J."/>
            <person name="Ward L.M."/>
            <person name="Pace L.A."/>
            <person name="Fischer W.W."/>
        </authorList>
    </citation>
    <scope>NUCLEOTIDE SEQUENCE [LARGE SCALE GENOMIC DNA]</scope>
    <source>
        <strain evidence="4 5">P3M-1</strain>
    </source>
</reference>
<dbReference type="NCBIfam" id="TIGR01796">
    <property type="entry name" value="CM_mono_aroH"/>
    <property type="match status" value="1"/>
</dbReference>
<dbReference type="EC" id="5.4.99.5" evidence="1 3"/>
<organism evidence="4 5">
    <name type="scientific">Ornatilinea apprima</name>
    <dbReference type="NCBI Taxonomy" id="1134406"/>
    <lineage>
        <taxon>Bacteria</taxon>
        <taxon>Bacillati</taxon>
        <taxon>Chloroflexota</taxon>
        <taxon>Anaerolineae</taxon>
        <taxon>Anaerolineales</taxon>
        <taxon>Anaerolineaceae</taxon>
        <taxon>Ornatilinea</taxon>
    </lineage>
</organism>
<feature type="binding site" evidence="2">
    <location>
        <position position="7"/>
    </location>
    <ligand>
        <name>prephenate</name>
        <dbReference type="ChEBI" id="CHEBI:29934"/>
    </ligand>
</feature>
<feature type="binding site" evidence="2">
    <location>
        <position position="107"/>
    </location>
    <ligand>
        <name>prephenate</name>
        <dbReference type="ChEBI" id="CHEBI:29934"/>
    </ligand>
</feature>
<dbReference type="GO" id="GO:0008652">
    <property type="term" value="P:amino acid biosynthetic process"/>
    <property type="evidence" value="ECO:0007669"/>
    <property type="project" value="UniProtKB-UniRule"/>
</dbReference>
<sequence length="124" mass="13687">MRCLGIRGAIHVESNSEAAILAAAHQLLSEIVAQNQLDPADLAAVTFTVTKDLTAAYPARAAREMGWQMVPLMCAQEMDVPGSLPACLRVLLLWNTHKTQDQVRHVYLGRARALRPDLVKEEEK</sequence>
<keyword evidence="3" id="KW-0413">Isomerase</keyword>
<accession>A0A0P6Y3N7</accession>
<dbReference type="STRING" id="1134406.ADN00_02450"/>
<dbReference type="PROSITE" id="PS51167">
    <property type="entry name" value="CHORISMATE_MUT_1"/>
    <property type="match status" value="1"/>
</dbReference>
<dbReference type="SUPFAM" id="SSF55298">
    <property type="entry name" value="YjgF-like"/>
    <property type="match status" value="1"/>
</dbReference>
<proteinExistence type="predicted"/>
<dbReference type="GO" id="GO:0046417">
    <property type="term" value="P:chorismate metabolic process"/>
    <property type="evidence" value="ECO:0007669"/>
    <property type="project" value="TreeGrafter"/>
</dbReference>
<keyword evidence="2 3" id="KW-0028">Amino-acid biosynthesis</keyword>
<dbReference type="RefSeq" id="WP_075061372.1">
    <property type="nucleotide sequence ID" value="NZ_LGCL01000011.1"/>
</dbReference>
<dbReference type="PANTHER" id="PTHR21164:SF0">
    <property type="entry name" value="CHORISMATE MUTASE AROH"/>
    <property type="match status" value="1"/>
</dbReference>
<evidence type="ECO:0000256" key="3">
    <source>
        <dbReference type="PROSITE-ProRule" id="PRU00514"/>
    </source>
</evidence>
<keyword evidence="2 3" id="KW-0057">Aromatic amino acid biosynthesis</keyword>
<feature type="binding site" evidence="2">
    <location>
        <position position="89"/>
    </location>
    <ligand>
        <name>prephenate</name>
        <dbReference type="ChEBI" id="CHEBI:29934"/>
    </ligand>
</feature>
<dbReference type="PIRSF" id="PIRSF005965">
    <property type="entry name" value="Chor_mut_AroH"/>
    <property type="match status" value="1"/>
</dbReference>
<keyword evidence="5" id="KW-1185">Reference proteome</keyword>
<name>A0A0P6Y3N7_9CHLR</name>
<dbReference type="EMBL" id="LGCL01000011">
    <property type="protein sequence ID" value="KPL79563.1"/>
    <property type="molecule type" value="Genomic_DNA"/>
</dbReference>
<dbReference type="InterPro" id="IPR035959">
    <property type="entry name" value="RutC-like_sf"/>
</dbReference>
<dbReference type="AlphaFoldDB" id="A0A0P6Y3N7"/>
<evidence type="ECO:0000256" key="1">
    <source>
        <dbReference type="NCBIfam" id="TIGR01796"/>
    </source>
</evidence>
<dbReference type="PANTHER" id="PTHR21164">
    <property type="entry name" value="CHORISMATE MUTASE"/>
    <property type="match status" value="1"/>
</dbReference>
<gene>
    <name evidence="4" type="ORF">ADN00_02450</name>
</gene>
<dbReference type="InterPro" id="IPR008243">
    <property type="entry name" value="Chorismate_mutase_AroH"/>
</dbReference>
<dbReference type="Pfam" id="PF07736">
    <property type="entry name" value="CM_1"/>
    <property type="match status" value="1"/>
</dbReference>
<dbReference type="Proteomes" id="UP000050417">
    <property type="component" value="Unassembled WGS sequence"/>
</dbReference>
<comment type="caution">
    <text evidence="4">The sequence shown here is derived from an EMBL/GenBank/DDBJ whole genome shotgun (WGS) entry which is preliminary data.</text>
</comment>
<evidence type="ECO:0000313" key="4">
    <source>
        <dbReference type="EMBL" id="KPL79563.1"/>
    </source>
</evidence>
<evidence type="ECO:0000313" key="5">
    <source>
        <dbReference type="Proteomes" id="UP000050417"/>
    </source>
</evidence>
<protein>
    <recommendedName>
        <fullName evidence="1 3">chorismate mutase</fullName>
        <ecNumber evidence="1 3">5.4.99.5</ecNumber>
    </recommendedName>
</protein>
<dbReference type="GO" id="GO:0009073">
    <property type="term" value="P:aromatic amino acid family biosynthetic process"/>
    <property type="evidence" value="ECO:0007669"/>
    <property type="project" value="UniProtKB-UniRule"/>
</dbReference>
<evidence type="ECO:0000256" key="2">
    <source>
        <dbReference type="PIRSR" id="PIRSR005965-1"/>
    </source>
</evidence>
<dbReference type="Gene3D" id="3.30.1330.40">
    <property type="entry name" value="RutC-like"/>
    <property type="match status" value="1"/>
</dbReference>
<comment type="catalytic activity">
    <reaction evidence="3">
        <text>chorismate = prephenate</text>
        <dbReference type="Rhea" id="RHEA:13897"/>
        <dbReference type="ChEBI" id="CHEBI:29748"/>
        <dbReference type="ChEBI" id="CHEBI:29934"/>
        <dbReference type="EC" id="5.4.99.5"/>
    </reaction>
</comment>
<dbReference type="GO" id="GO:0004106">
    <property type="term" value="F:chorismate mutase activity"/>
    <property type="evidence" value="ECO:0007669"/>
    <property type="project" value="UniProtKB-UniRule"/>
</dbReference>
<dbReference type="CDD" id="cd02185">
    <property type="entry name" value="AroH"/>
    <property type="match status" value="1"/>
</dbReference>
<dbReference type="OrthoDB" id="9802232at2"/>